<feature type="transmembrane region" description="Helical" evidence="6">
    <location>
        <begin position="79"/>
        <end position="104"/>
    </location>
</feature>
<evidence type="ECO:0000256" key="3">
    <source>
        <dbReference type="ARBA" id="ARBA00022692"/>
    </source>
</evidence>
<feature type="transmembrane region" description="Helical" evidence="6">
    <location>
        <begin position="110"/>
        <end position="128"/>
    </location>
</feature>
<dbReference type="EMBL" id="BAAAOS010000020">
    <property type="protein sequence ID" value="GAA1580963.1"/>
    <property type="molecule type" value="Genomic_DNA"/>
</dbReference>
<feature type="transmembrane region" description="Helical" evidence="6">
    <location>
        <begin position="45"/>
        <end position="67"/>
    </location>
</feature>
<dbReference type="InterPro" id="IPR050189">
    <property type="entry name" value="MFS_Efflux_Transporters"/>
</dbReference>
<evidence type="ECO:0000313" key="8">
    <source>
        <dbReference type="EMBL" id="GAA1580963.1"/>
    </source>
</evidence>
<evidence type="ECO:0000256" key="2">
    <source>
        <dbReference type="ARBA" id="ARBA00022475"/>
    </source>
</evidence>
<keyword evidence="4 6" id="KW-1133">Transmembrane helix</keyword>
<keyword evidence="3 6" id="KW-0812">Transmembrane</keyword>
<name>A0ABP4PKP8_9ACTN</name>
<keyword evidence="5 6" id="KW-0472">Membrane</keyword>
<accession>A0ABP4PKP8</accession>
<evidence type="ECO:0000259" key="7">
    <source>
        <dbReference type="PROSITE" id="PS50850"/>
    </source>
</evidence>
<feature type="domain" description="Major facilitator superfamily (MFS) profile" evidence="7">
    <location>
        <begin position="1"/>
        <end position="196"/>
    </location>
</feature>
<dbReference type="Gene3D" id="1.20.1250.20">
    <property type="entry name" value="MFS general substrate transporter like domains"/>
    <property type="match status" value="1"/>
</dbReference>
<comment type="subcellular location">
    <subcellularLocation>
        <location evidence="1">Cell membrane</location>
        <topology evidence="1">Multi-pass membrane protein</topology>
    </subcellularLocation>
</comment>
<dbReference type="InterPro" id="IPR036259">
    <property type="entry name" value="MFS_trans_sf"/>
</dbReference>
<dbReference type="PANTHER" id="PTHR43124">
    <property type="entry name" value="PURINE EFFLUX PUMP PBUE"/>
    <property type="match status" value="1"/>
</dbReference>
<proteinExistence type="predicted"/>
<evidence type="ECO:0000256" key="1">
    <source>
        <dbReference type="ARBA" id="ARBA00004651"/>
    </source>
</evidence>
<dbReference type="RefSeq" id="WP_344215720.1">
    <property type="nucleotide sequence ID" value="NZ_BAAAOS010000020.1"/>
</dbReference>
<evidence type="ECO:0000256" key="5">
    <source>
        <dbReference type="ARBA" id="ARBA00023136"/>
    </source>
</evidence>
<dbReference type="InterPro" id="IPR011701">
    <property type="entry name" value="MFS"/>
</dbReference>
<dbReference type="Proteomes" id="UP001500393">
    <property type="component" value="Unassembled WGS sequence"/>
</dbReference>
<dbReference type="PANTHER" id="PTHR43124:SF3">
    <property type="entry name" value="CHLORAMPHENICOL EFFLUX PUMP RV0191"/>
    <property type="match status" value="1"/>
</dbReference>
<dbReference type="InterPro" id="IPR020846">
    <property type="entry name" value="MFS_dom"/>
</dbReference>
<reference evidence="9" key="1">
    <citation type="journal article" date="2019" name="Int. J. Syst. Evol. Microbiol.">
        <title>The Global Catalogue of Microorganisms (GCM) 10K type strain sequencing project: providing services to taxonomists for standard genome sequencing and annotation.</title>
        <authorList>
            <consortium name="The Broad Institute Genomics Platform"/>
            <consortium name="The Broad Institute Genome Sequencing Center for Infectious Disease"/>
            <person name="Wu L."/>
            <person name="Ma J."/>
        </authorList>
    </citation>
    <scope>NUCLEOTIDE SEQUENCE [LARGE SCALE GENOMIC DNA]</scope>
    <source>
        <strain evidence="9">JCM 14969</strain>
    </source>
</reference>
<dbReference type="SUPFAM" id="SSF103473">
    <property type="entry name" value="MFS general substrate transporter"/>
    <property type="match status" value="1"/>
</dbReference>
<sequence>MAIGAPVFTAIGIRFGRRSMLLLTTTSFLLGNILSALGSNYEVIMAGRIVSAAAHGAFLGIAAVYAVELVDRARKGRAVAIVFSGLTASTVLGAPIGAAVGQLFGWRYTFWTMVVFGGIALVGLMAPLPAKSATSTGDHPAGHGDHNSAGMVTGRPTITVMMLPSRAANSTDSTTTRWLTWAAADTVRPCASRSEH</sequence>
<protein>
    <recommendedName>
        <fullName evidence="7">Major facilitator superfamily (MFS) profile domain-containing protein</fullName>
    </recommendedName>
</protein>
<evidence type="ECO:0000256" key="6">
    <source>
        <dbReference type="SAM" id="Phobius"/>
    </source>
</evidence>
<dbReference type="PROSITE" id="PS50850">
    <property type="entry name" value="MFS"/>
    <property type="match status" value="1"/>
</dbReference>
<organism evidence="8 9">
    <name type="scientific">Kribbella sancticallisti</name>
    <dbReference type="NCBI Taxonomy" id="460087"/>
    <lineage>
        <taxon>Bacteria</taxon>
        <taxon>Bacillati</taxon>
        <taxon>Actinomycetota</taxon>
        <taxon>Actinomycetes</taxon>
        <taxon>Propionibacteriales</taxon>
        <taxon>Kribbellaceae</taxon>
        <taxon>Kribbella</taxon>
    </lineage>
</organism>
<keyword evidence="9" id="KW-1185">Reference proteome</keyword>
<dbReference type="Pfam" id="PF07690">
    <property type="entry name" value="MFS_1"/>
    <property type="match status" value="1"/>
</dbReference>
<comment type="caution">
    <text evidence="8">The sequence shown here is derived from an EMBL/GenBank/DDBJ whole genome shotgun (WGS) entry which is preliminary data.</text>
</comment>
<evidence type="ECO:0000313" key="9">
    <source>
        <dbReference type="Proteomes" id="UP001500393"/>
    </source>
</evidence>
<keyword evidence="2" id="KW-1003">Cell membrane</keyword>
<gene>
    <name evidence="8" type="ORF">GCM10009789_38550</name>
</gene>
<feature type="transmembrane region" description="Helical" evidence="6">
    <location>
        <begin position="20"/>
        <end position="39"/>
    </location>
</feature>
<evidence type="ECO:0000256" key="4">
    <source>
        <dbReference type="ARBA" id="ARBA00022989"/>
    </source>
</evidence>